<evidence type="ECO:0000256" key="9">
    <source>
        <dbReference type="HAMAP-Rule" id="MF_01465"/>
    </source>
</evidence>
<accession>A0A0H4TNA9</accession>
<evidence type="ECO:0000256" key="8">
    <source>
        <dbReference type="ARBA" id="ARBA00023136"/>
    </source>
</evidence>
<dbReference type="InterPro" id="IPR023201">
    <property type="entry name" value="SecY_dom_sf"/>
</dbReference>
<feature type="transmembrane region" description="Helical" evidence="9">
    <location>
        <begin position="195"/>
        <end position="217"/>
    </location>
</feature>
<evidence type="ECO:0000256" key="1">
    <source>
        <dbReference type="ARBA" id="ARBA00004141"/>
    </source>
</evidence>
<dbReference type="PIRSF" id="PIRSF004557">
    <property type="entry name" value="SecY"/>
    <property type="match status" value="1"/>
</dbReference>
<dbReference type="PROSITE" id="PS00755">
    <property type="entry name" value="SECY_1"/>
    <property type="match status" value="1"/>
</dbReference>
<gene>
    <name evidence="9 11" type="primary">secY</name>
</gene>
<evidence type="ECO:0000256" key="7">
    <source>
        <dbReference type="ARBA" id="ARBA00023010"/>
    </source>
</evidence>
<evidence type="ECO:0000256" key="6">
    <source>
        <dbReference type="ARBA" id="ARBA00022989"/>
    </source>
</evidence>
<feature type="transmembrane region" description="Helical" evidence="9">
    <location>
        <begin position="385"/>
        <end position="407"/>
    </location>
</feature>
<feature type="transmembrane region" description="Helical" evidence="9">
    <location>
        <begin position="161"/>
        <end position="183"/>
    </location>
</feature>
<dbReference type="EMBL" id="KT006994">
    <property type="protein sequence ID" value="AKQ02129.1"/>
    <property type="molecule type" value="Genomic_DNA"/>
</dbReference>
<reference evidence="11" key="1">
    <citation type="journal article" date="2015" name="ISME J.">
        <title>Aquifer environment selects for microbial species cohorts in sediment and groundwater.</title>
        <authorList>
            <person name="Hug L.A."/>
            <person name="Thomas B.C."/>
            <person name="Brown C.T."/>
            <person name="Frischkorn K.R."/>
            <person name="Williams K.H."/>
            <person name="Tringe S.G."/>
            <person name="Banfield J.F."/>
        </authorList>
    </citation>
    <scope>NUCLEOTIDE SEQUENCE</scope>
</reference>
<feature type="transmembrane region" description="Helical" evidence="9">
    <location>
        <begin position="327"/>
        <end position="349"/>
    </location>
</feature>
<dbReference type="GO" id="GO:0006605">
    <property type="term" value="P:protein targeting"/>
    <property type="evidence" value="ECO:0007669"/>
    <property type="project" value="UniProtKB-UniRule"/>
</dbReference>
<dbReference type="PRINTS" id="PR00303">
    <property type="entry name" value="SECYTRNLCASE"/>
</dbReference>
<dbReference type="GO" id="GO:0065002">
    <property type="term" value="P:intracellular protein transmembrane transport"/>
    <property type="evidence" value="ECO:0007669"/>
    <property type="project" value="UniProtKB-UniRule"/>
</dbReference>
<feature type="transmembrane region" description="Helical" evidence="9">
    <location>
        <begin position="122"/>
        <end position="141"/>
    </location>
</feature>
<dbReference type="InterPro" id="IPR002208">
    <property type="entry name" value="SecY/SEC61-alpha"/>
</dbReference>
<keyword evidence="3 9" id="KW-0813">Transport</keyword>
<dbReference type="InterPro" id="IPR030659">
    <property type="entry name" value="SecY_CS"/>
</dbReference>
<dbReference type="AlphaFoldDB" id="A0A0H4TNA9"/>
<dbReference type="InterPro" id="IPR026593">
    <property type="entry name" value="SecY"/>
</dbReference>
<keyword evidence="8 9" id="KW-0472">Membrane</keyword>
<feature type="transmembrane region" description="Helical" evidence="9">
    <location>
        <begin position="419"/>
        <end position="440"/>
    </location>
</feature>
<protein>
    <recommendedName>
        <fullName evidence="9">Protein translocase subunit SecY</fullName>
    </recommendedName>
</protein>
<feature type="transmembrane region" description="Helical" evidence="9">
    <location>
        <begin position="223"/>
        <end position="244"/>
    </location>
</feature>
<dbReference type="HAMAP" id="MF_01465">
    <property type="entry name" value="SecY"/>
    <property type="match status" value="1"/>
</dbReference>
<dbReference type="GO" id="GO:0043952">
    <property type="term" value="P:protein transport by the Sec complex"/>
    <property type="evidence" value="ECO:0007669"/>
    <property type="project" value="UniProtKB-UniRule"/>
</dbReference>
<dbReference type="GO" id="GO:0005886">
    <property type="term" value="C:plasma membrane"/>
    <property type="evidence" value="ECO:0007669"/>
    <property type="project" value="UniProtKB-SubCell"/>
</dbReference>
<feature type="transmembrane region" description="Helical" evidence="9">
    <location>
        <begin position="82"/>
        <end position="102"/>
    </location>
</feature>
<dbReference type="Gene3D" id="1.10.3370.10">
    <property type="entry name" value="SecY subunit domain"/>
    <property type="match status" value="1"/>
</dbReference>
<proteinExistence type="inferred from homology"/>
<dbReference type="NCBIfam" id="TIGR00967">
    <property type="entry name" value="3a0501s007"/>
    <property type="match status" value="1"/>
</dbReference>
<dbReference type="SUPFAM" id="SSF103491">
    <property type="entry name" value="Preprotein translocase SecY subunit"/>
    <property type="match status" value="1"/>
</dbReference>
<comment type="subcellular location">
    <subcellularLocation>
        <location evidence="9">Cell membrane</location>
        <topology evidence="9">Multi-pass membrane protein</topology>
    </subcellularLocation>
    <subcellularLocation>
        <location evidence="1">Membrane</location>
        <topology evidence="1">Multi-pass membrane protein</topology>
    </subcellularLocation>
</comment>
<keyword evidence="5 9" id="KW-0653">Protein transport</keyword>
<evidence type="ECO:0000256" key="5">
    <source>
        <dbReference type="ARBA" id="ARBA00022927"/>
    </source>
</evidence>
<feature type="transmembrane region" description="Helical" evidence="9">
    <location>
        <begin position="21"/>
        <end position="39"/>
    </location>
</feature>
<name>A0A0H4TNA9_9CHLR</name>
<evidence type="ECO:0000256" key="2">
    <source>
        <dbReference type="ARBA" id="ARBA00005751"/>
    </source>
</evidence>
<keyword evidence="6 9" id="KW-1133">Transmembrane helix</keyword>
<keyword evidence="4 9" id="KW-0812">Transmembrane</keyword>
<comment type="similarity">
    <text evidence="2 9 10">Belongs to the SecY/SEC61-alpha family.</text>
</comment>
<dbReference type="Pfam" id="PF00344">
    <property type="entry name" value="SecY"/>
    <property type="match status" value="1"/>
</dbReference>
<feature type="transmembrane region" description="Helical" evidence="9">
    <location>
        <begin position="265"/>
        <end position="290"/>
    </location>
</feature>
<sequence length="459" mass="50819">MKNTFSGWRYLWKSEDIRRKLIITFVILAIYRIAANVPAPGVNFEILAAFRGSAAGQGNFLGFLDLLSGGTVSNFSLLSMGVYPYITAQIILQLLVPIIPALQRKMQEDPREGRRWQEKWTYYLAVPMAALSAIGQINIFNSLSIQAIGQAILPFSFSAQSWLQSLTVLIAMTAGTMFAIWLGELISEYGIRGQGLSLVIFAGIVSQMPSNLASLLADQETRWFMLIFTIVIIVLTVFAIVFVQQGRRNVPVMYPGRRMGSRMSMPVKGTLPLMVNLSGMIPLIFASAILQFPTILSSYFTQSENARVAEFFIGIQNFFGATGTSNWGYWTIYFFMVVVFTFFYTSVLFDQQNYGDNLKKVGATVPGVHTGAPTQKYLSTVQRRITLVGAVFLGIVAIMPFLLGLLLKLFNLSAASSQTGIFLVSSSGLLIVVGVVRDTFQNIDAELKLHGYQDSLLVR</sequence>
<comment type="subunit">
    <text evidence="9">Component of the Sec protein translocase complex. Heterotrimer consisting of SecY, SecE and SecG subunits. The heterotrimers can form oligomers, although 1 heterotrimer is thought to be able to translocate proteins. Interacts with the ribosome. Interacts with SecDF, and other proteins may be involved. Interacts with SecA.</text>
</comment>
<evidence type="ECO:0000256" key="4">
    <source>
        <dbReference type="ARBA" id="ARBA00022692"/>
    </source>
</evidence>
<evidence type="ECO:0000256" key="3">
    <source>
        <dbReference type="ARBA" id="ARBA00022448"/>
    </source>
</evidence>
<keyword evidence="7 9" id="KW-0811">Translocation</keyword>
<comment type="function">
    <text evidence="9">The central subunit of the protein translocation channel SecYEG. Consists of two halves formed by TMs 1-5 and 6-10. These two domains form a lateral gate at the front which open onto the bilayer between TMs 2 and 7, and are clamped together by SecE at the back. The channel is closed by both a pore ring composed of hydrophobic SecY resides and a short helix (helix 2A) on the extracellular side of the membrane which forms a plug. The plug probably moves laterally to allow the channel to open. The ring and the pore may move independently.</text>
</comment>
<evidence type="ECO:0000313" key="11">
    <source>
        <dbReference type="EMBL" id="AKQ02129.1"/>
    </source>
</evidence>
<dbReference type="PANTHER" id="PTHR10906">
    <property type="entry name" value="SECY/SEC61-ALPHA FAMILY MEMBER"/>
    <property type="match status" value="1"/>
</dbReference>
<organism evidence="11">
    <name type="scientific">uncultured Chloroflexi bacterium Rifle_16ft_4_minimus_3452</name>
    <dbReference type="NCBI Taxonomy" id="1665071"/>
    <lineage>
        <taxon>Bacteria</taxon>
        <taxon>Bacillati</taxon>
        <taxon>Chloroflexota</taxon>
        <taxon>environmental samples</taxon>
    </lineage>
</organism>
<evidence type="ECO:0000256" key="10">
    <source>
        <dbReference type="RuleBase" id="RU004349"/>
    </source>
</evidence>
<keyword evidence="9" id="KW-1003">Cell membrane</keyword>